<sequence length="390" mass="43521">MAKRRVKKRTHVGAPGRNGPANGATTTKPGERMPKSMVLRIGAGEVGPSITQLVHDMRHVMEPHTALRLRERRSNKLRDYTTMAGPLGVTHLILFSRSTSGNTNMRIAITPRGPTLHFRVDNYSLCKDIMKILRHPKSGGQIEFLTAPLLVMNNFTTATADSSKTAIPKHLESLITTVFQLLFPPISPQTTPLTSIRRVLLLNREPSKSEGSYTLSLRHYAIGTKVAGLPKSIRRLNAAEKLMKKSSATAAKDRKRGLPNLGKLEDVADYLLDPSGAGYTSASETEQETDAEEVEVLAHNTRKVLNRKEKQRAQEARAAAADTNGTAHTSRHDNVEKRAVKLTELGPRMKLRLTKVEEGVCTGKVLWHEFVHKTDEEIREMDQVWEERRR</sequence>
<organism evidence="1 2">
    <name type="scientific">Coniosporium uncinatum</name>
    <dbReference type="NCBI Taxonomy" id="93489"/>
    <lineage>
        <taxon>Eukaryota</taxon>
        <taxon>Fungi</taxon>
        <taxon>Dikarya</taxon>
        <taxon>Ascomycota</taxon>
        <taxon>Pezizomycotina</taxon>
        <taxon>Dothideomycetes</taxon>
        <taxon>Dothideomycetes incertae sedis</taxon>
        <taxon>Coniosporium</taxon>
    </lineage>
</organism>
<evidence type="ECO:0000313" key="1">
    <source>
        <dbReference type="EMBL" id="KAK3060844.1"/>
    </source>
</evidence>
<reference evidence="1" key="1">
    <citation type="submission" date="2024-09" db="EMBL/GenBank/DDBJ databases">
        <title>Black Yeasts Isolated from many extreme environments.</title>
        <authorList>
            <person name="Coleine C."/>
            <person name="Stajich J.E."/>
            <person name="Selbmann L."/>
        </authorList>
    </citation>
    <scope>NUCLEOTIDE SEQUENCE</scope>
    <source>
        <strain evidence="1">CCFEE 5737</strain>
    </source>
</reference>
<accession>A0ACC3D2T9</accession>
<proteinExistence type="predicted"/>
<feature type="non-terminal residue" evidence="1">
    <location>
        <position position="390"/>
    </location>
</feature>
<protein>
    <submittedName>
        <fullName evidence="1">Uncharacterized protein</fullName>
    </submittedName>
</protein>
<gene>
    <name evidence="1" type="ORF">LTS18_007567</name>
</gene>
<name>A0ACC3D2T9_9PEZI</name>
<keyword evidence="2" id="KW-1185">Reference proteome</keyword>
<evidence type="ECO:0000313" key="2">
    <source>
        <dbReference type="Proteomes" id="UP001186974"/>
    </source>
</evidence>
<dbReference type="Proteomes" id="UP001186974">
    <property type="component" value="Unassembled WGS sequence"/>
</dbReference>
<dbReference type="EMBL" id="JAWDJW010008247">
    <property type="protein sequence ID" value="KAK3060844.1"/>
    <property type="molecule type" value="Genomic_DNA"/>
</dbReference>
<comment type="caution">
    <text evidence="1">The sequence shown here is derived from an EMBL/GenBank/DDBJ whole genome shotgun (WGS) entry which is preliminary data.</text>
</comment>